<protein>
    <recommendedName>
        <fullName evidence="2">GRAM domain-containing protein</fullName>
    </recommendedName>
</protein>
<organism evidence="1">
    <name type="scientific">Aegilops tauschii</name>
    <name type="common">Tausch's goatgrass</name>
    <name type="synonym">Aegilops squarrosa</name>
    <dbReference type="NCBI Taxonomy" id="37682"/>
    <lineage>
        <taxon>Eukaryota</taxon>
        <taxon>Viridiplantae</taxon>
        <taxon>Streptophyta</taxon>
        <taxon>Embryophyta</taxon>
        <taxon>Tracheophyta</taxon>
        <taxon>Spermatophyta</taxon>
        <taxon>Magnoliopsida</taxon>
        <taxon>Liliopsida</taxon>
        <taxon>Poales</taxon>
        <taxon>Poaceae</taxon>
        <taxon>BOP clade</taxon>
        <taxon>Pooideae</taxon>
        <taxon>Triticodae</taxon>
        <taxon>Triticeae</taxon>
        <taxon>Triticinae</taxon>
        <taxon>Aegilops</taxon>
    </lineage>
</organism>
<dbReference type="InterPro" id="IPR011993">
    <property type="entry name" value="PH-like_dom_sf"/>
</dbReference>
<evidence type="ECO:0008006" key="2">
    <source>
        <dbReference type="Google" id="ProtNLM"/>
    </source>
</evidence>
<proteinExistence type="predicted"/>
<evidence type="ECO:0000313" key="1">
    <source>
        <dbReference type="EnsemblPlants" id="EMT04568"/>
    </source>
</evidence>
<accession>M8BCS1</accession>
<dbReference type="Gene3D" id="2.30.29.30">
    <property type="entry name" value="Pleckstrin-homology domain (PH domain)/Phosphotyrosine-binding domain (PTB)"/>
    <property type="match status" value="1"/>
</dbReference>
<reference evidence="1" key="1">
    <citation type="submission" date="2015-06" db="UniProtKB">
        <authorList>
            <consortium name="EnsemblPlants"/>
        </authorList>
    </citation>
    <scope>IDENTIFICATION</scope>
</reference>
<dbReference type="PANTHER" id="PTHR31969">
    <property type="entry name" value="GEM-LIKE PROTEIN 2"/>
    <property type="match status" value="1"/>
</dbReference>
<sequence length="79" mass="9115">MKALGRYGKLLEDGTRKAADTTGNIWNHRTTVSPSASMWRPSERYIQVATTDNHEFWFMGFVSYDKALKHLSDALQRRP</sequence>
<dbReference type="AlphaFoldDB" id="M8BCS1"/>
<dbReference type="EnsemblPlants" id="EMT04568">
    <property type="protein sequence ID" value="EMT04568"/>
    <property type="gene ID" value="F775_43865"/>
</dbReference>
<dbReference type="InterPro" id="IPR037848">
    <property type="entry name" value="GEM-like"/>
</dbReference>
<name>M8BCS1_AEGTA</name>